<dbReference type="Proteomes" id="UP000297299">
    <property type="component" value="Unassembled WGS sequence"/>
</dbReference>
<dbReference type="OrthoDB" id="5318346at2759"/>
<sequence length="152" mass="17687">MATEPSFNDLEKSFITSLGHTILESPQAFKILTRRTFLCSCRLYKDFVASCFSAAMPDLAIMSPLRMNNWQVSPSFKGGRDYNRMRRTIRRYARTHLSQKQGPLFERNTDENLRDLSIDRLMHAWLQDSEFYWTPDDLSVIGDIGEPIDEEV</sequence>
<dbReference type="Pfam" id="PF07985">
    <property type="entry name" value="SRR1"/>
    <property type="match status" value="1"/>
</dbReference>
<dbReference type="EMBL" id="PHWZ01000391">
    <property type="protein sequence ID" value="TEY42365.1"/>
    <property type="molecule type" value="Genomic_DNA"/>
</dbReference>
<keyword evidence="3" id="KW-1185">Reference proteome</keyword>
<accession>A0A4Y8CRL2</accession>
<name>A0A4Y8CRL2_9HELO</name>
<comment type="caution">
    <text evidence="2">The sequence shown here is derived from an EMBL/GenBank/DDBJ whole genome shotgun (WGS) entry which is preliminary data.</text>
</comment>
<reference evidence="2 3" key="1">
    <citation type="submission" date="2017-11" db="EMBL/GenBank/DDBJ databases">
        <title>Comparative genomics of Botrytis spp.</title>
        <authorList>
            <person name="Valero-Jimenez C.A."/>
            <person name="Tapia P."/>
            <person name="Veloso J."/>
            <person name="Silva-Moreno E."/>
            <person name="Staats M."/>
            <person name="Valdes J.H."/>
            <person name="Van Kan J.A.L."/>
        </authorList>
    </citation>
    <scope>NUCLEOTIDE SEQUENCE [LARGE SCALE GENOMIC DNA]</scope>
    <source>
        <strain evidence="2 3">MUCL2830</strain>
    </source>
</reference>
<organism evidence="2 3">
    <name type="scientific">Botryotinia calthae</name>
    <dbReference type="NCBI Taxonomy" id="38488"/>
    <lineage>
        <taxon>Eukaryota</taxon>
        <taxon>Fungi</taxon>
        <taxon>Dikarya</taxon>
        <taxon>Ascomycota</taxon>
        <taxon>Pezizomycotina</taxon>
        <taxon>Leotiomycetes</taxon>
        <taxon>Helotiales</taxon>
        <taxon>Sclerotiniaceae</taxon>
        <taxon>Botryotinia</taxon>
    </lineage>
</organism>
<evidence type="ECO:0000313" key="2">
    <source>
        <dbReference type="EMBL" id="TEY42365.1"/>
    </source>
</evidence>
<protein>
    <recommendedName>
        <fullName evidence="1">SRR1-like domain-containing protein</fullName>
    </recommendedName>
</protein>
<dbReference type="InterPro" id="IPR012942">
    <property type="entry name" value="SRR1-like"/>
</dbReference>
<evidence type="ECO:0000313" key="3">
    <source>
        <dbReference type="Proteomes" id="UP000297299"/>
    </source>
</evidence>
<gene>
    <name evidence="2" type="ORF">BOTCAL_0392g00010</name>
</gene>
<dbReference type="AlphaFoldDB" id="A0A4Y8CRL2"/>
<feature type="domain" description="SRR1-like" evidence="1">
    <location>
        <begin position="2"/>
        <end position="71"/>
    </location>
</feature>
<evidence type="ECO:0000259" key="1">
    <source>
        <dbReference type="Pfam" id="PF07985"/>
    </source>
</evidence>
<proteinExistence type="predicted"/>